<sequence>MYCFWSPDGFFNTNEDKVAKIASRRKRFKMKRDYCTWDLVGEWTVFRFVYWPAKSQVPFLAFRHEVGRYEELCC</sequence>
<reference evidence="1" key="1">
    <citation type="submission" date="2020-08" db="EMBL/GenBank/DDBJ databases">
        <title>Multicomponent nature underlies the extraordinary mechanical properties of spider dragline silk.</title>
        <authorList>
            <person name="Kono N."/>
            <person name="Nakamura H."/>
            <person name="Mori M."/>
            <person name="Yoshida Y."/>
            <person name="Ohtoshi R."/>
            <person name="Malay A.D."/>
            <person name="Moran D.A.P."/>
            <person name="Tomita M."/>
            <person name="Numata K."/>
            <person name="Arakawa K."/>
        </authorList>
    </citation>
    <scope>NUCLEOTIDE SEQUENCE</scope>
</reference>
<protein>
    <submittedName>
        <fullName evidence="1">Uncharacterized protein</fullName>
    </submittedName>
</protein>
<evidence type="ECO:0000313" key="1">
    <source>
        <dbReference type="EMBL" id="GFY74376.1"/>
    </source>
</evidence>
<evidence type="ECO:0000313" key="2">
    <source>
        <dbReference type="Proteomes" id="UP000886998"/>
    </source>
</evidence>
<dbReference type="EMBL" id="BMAV01020703">
    <property type="protein sequence ID" value="GFY74376.1"/>
    <property type="molecule type" value="Genomic_DNA"/>
</dbReference>
<accession>A0A8X7CNB8</accession>
<dbReference type="Proteomes" id="UP000886998">
    <property type="component" value="Unassembled WGS sequence"/>
</dbReference>
<organism evidence="1 2">
    <name type="scientific">Trichonephila inaurata madagascariensis</name>
    <dbReference type="NCBI Taxonomy" id="2747483"/>
    <lineage>
        <taxon>Eukaryota</taxon>
        <taxon>Metazoa</taxon>
        <taxon>Ecdysozoa</taxon>
        <taxon>Arthropoda</taxon>
        <taxon>Chelicerata</taxon>
        <taxon>Arachnida</taxon>
        <taxon>Araneae</taxon>
        <taxon>Araneomorphae</taxon>
        <taxon>Entelegynae</taxon>
        <taxon>Araneoidea</taxon>
        <taxon>Nephilidae</taxon>
        <taxon>Trichonephila</taxon>
        <taxon>Trichonephila inaurata</taxon>
    </lineage>
</organism>
<name>A0A8X7CNB8_9ARAC</name>
<dbReference type="AlphaFoldDB" id="A0A8X7CNB8"/>
<comment type="caution">
    <text evidence="1">The sequence shown here is derived from an EMBL/GenBank/DDBJ whole genome shotgun (WGS) entry which is preliminary data.</text>
</comment>
<keyword evidence="2" id="KW-1185">Reference proteome</keyword>
<dbReference type="OrthoDB" id="6437206at2759"/>
<gene>
    <name evidence="1" type="ORF">TNIN_33491</name>
</gene>
<proteinExistence type="predicted"/>